<proteinExistence type="predicted"/>
<gene>
    <name evidence="1" type="ORF">H100019</name>
</gene>
<organism evidence="1">
    <name type="scientific">Lactiplantibacillus phage H1-Guo</name>
    <dbReference type="NCBI Taxonomy" id="3155565"/>
    <lineage>
        <taxon>Viruses</taxon>
    </lineage>
</organism>
<dbReference type="InterPro" id="IPR010861">
    <property type="entry name" value="DUF1492"/>
</dbReference>
<protein>
    <submittedName>
        <fullName evidence="1">DUF1492 domain-containing protein</fullName>
    </submittedName>
</protein>
<dbReference type="Pfam" id="PF07374">
    <property type="entry name" value="DUF1492"/>
    <property type="match status" value="1"/>
</dbReference>
<dbReference type="EMBL" id="PP779551">
    <property type="protein sequence ID" value="XBS49047.1"/>
    <property type="molecule type" value="Genomic_DNA"/>
</dbReference>
<dbReference type="Gene3D" id="1.20.140.160">
    <property type="match status" value="1"/>
</dbReference>
<reference evidence="1" key="1">
    <citation type="submission" date="2024-05" db="EMBL/GenBank/DDBJ databases">
        <authorList>
            <person name="Guo T.T."/>
            <person name="Zhang Y."/>
            <person name="Kong J."/>
        </authorList>
    </citation>
    <scope>NUCLEOTIDE SEQUENCE</scope>
</reference>
<evidence type="ECO:0000313" key="1">
    <source>
        <dbReference type="EMBL" id="XBS49047.1"/>
    </source>
</evidence>
<accession>A0AAU7PI77</accession>
<dbReference type="SUPFAM" id="SSF88659">
    <property type="entry name" value="Sigma3 and sigma4 domains of RNA polymerase sigma factors"/>
    <property type="match status" value="1"/>
</dbReference>
<sequence length="137" mass="16021">MKKFDKNKKFLKRYLPYCRQINRLEEKLFELDSRVESTHSPSITGQPGGGLRHELQDDLSKREQLENRINDLVQESIPIKTEILKAIDHLDNPNEANVLELFFIEDIKMASIAEQLSYSFRQVTRFYSQGVNHITAI</sequence>
<dbReference type="InterPro" id="IPR013324">
    <property type="entry name" value="RNA_pol_sigma_r3/r4-like"/>
</dbReference>
<name>A0AAU7PI77_9VIRU</name>